<reference evidence="1 2" key="2">
    <citation type="journal article" date="2012" name="Stand. Genomic Sci.">
        <title>Complete genome sequence of the aquatic bacterium Runella slithyformis type strain (LSU 4(T)).</title>
        <authorList>
            <person name="Copeland A."/>
            <person name="Zhang X."/>
            <person name="Misra M."/>
            <person name="Lapidus A."/>
            <person name="Nolan M."/>
            <person name="Lucas S."/>
            <person name="Deshpande S."/>
            <person name="Cheng J.F."/>
            <person name="Tapia R."/>
            <person name="Goodwin L.A."/>
            <person name="Pitluck S."/>
            <person name="Liolios K."/>
            <person name="Pagani I."/>
            <person name="Ivanova N."/>
            <person name="Mikhailova N."/>
            <person name="Pati A."/>
            <person name="Chen A."/>
            <person name="Palaniappan K."/>
            <person name="Land M."/>
            <person name="Hauser L."/>
            <person name="Pan C."/>
            <person name="Jeffries C.D."/>
            <person name="Detter J.C."/>
            <person name="Brambilla E.M."/>
            <person name="Rohde M."/>
            <person name="Djao O.D."/>
            <person name="Goker M."/>
            <person name="Sikorski J."/>
            <person name="Tindall B.J."/>
            <person name="Woyke T."/>
            <person name="Bristow J."/>
            <person name="Eisen J.A."/>
            <person name="Markowitz V."/>
            <person name="Hugenholtz P."/>
            <person name="Kyrpides N.C."/>
            <person name="Klenk H.P."/>
            <person name="Mavromatis K."/>
        </authorList>
    </citation>
    <scope>NUCLEOTIDE SEQUENCE [LARGE SCALE GENOMIC DNA]</scope>
    <source>
        <strain evidence="2">ATCC 29530 / DSM 19594 / LMG 11500 / NCIMB 11436 / LSU 4</strain>
    </source>
</reference>
<evidence type="ECO:0000313" key="1">
    <source>
        <dbReference type="EMBL" id="AEI48016.1"/>
    </source>
</evidence>
<organism evidence="1 2">
    <name type="scientific">Runella slithyformis (strain ATCC 29530 / DSM 19594 / LMG 11500 / NCIMB 11436 / LSU 4)</name>
    <dbReference type="NCBI Taxonomy" id="761193"/>
    <lineage>
        <taxon>Bacteria</taxon>
        <taxon>Pseudomonadati</taxon>
        <taxon>Bacteroidota</taxon>
        <taxon>Cytophagia</taxon>
        <taxon>Cytophagales</taxon>
        <taxon>Spirosomataceae</taxon>
        <taxon>Runella</taxon>
    </lineage>
</organism>
<sequence length="30" mass="3639">MMVNHTFYEIPPLKSTFGYNMHRKVKKRAN</sequence>
<keyword evidence="2" id="KW-1185">Reference proteome</keyword>
<dbReference type="AlphaFoldDB" id="A0A7U3ZIU3"/>
<gene>
    <name evidence="1" type="ordered locus">Runsl_1591</name>
</gene>
<dbReference type="KEGG" id="rsi:Runsl_1591"/>
<proteinExistence type="predicted"/>
<dbReference type="Proteomes" id="UP000000493">
    <property type="component" value="Chromosome"/>
</dbReference>
<reference evidence="2" key="1">
    <citation type="submission" date="2011-06" db="EMBL/GenBank/DDBJ databases">
        <title>The complete genome of chromosome of Runella slithyformis DSM 19594.</title>
        <authorList>
            <consortium name="US DOE Joint Genome Institute (JGI-PGF)"/>
            <person name="Lucas S."/>
            <person name="Han J."/>
            <person name="Lapidus A."/>
            <person name="Bruce D."/>
            <person name="Goodwin L."/>
            <person name="Pitluck S."/>
            <person name="Peters L."/>
            <person name="Kyrpides N."/>
            <person name="Mavromatis K."/>
            <person name="Ivanova N."/>
            <person name="Ovchinnikova G."/>
            <person name="Zhang X."/>
            <person name="Misra M."/>
            <person name="Detter J.C."/>
            <person name="Tapia R."/>
            <person name="Han C."/>
            <person name="Land M."/>
            <person name="Hauser L."/>
            <person name="Markowitz V."/>
            <person name="Cheng J.-F."/>
            <person name="Hugenholtz P."/>
            <person name="Woyke T."/>
            <person name="Wu D."/>
            <person name="Tindall B."/>
            <person name="Faehrich R."/>
            <person name="Brambilla E."/>
            <person name="Klenk H.-P."/>
            <person name="Eisen J.A."/>
        </authorList>
    </citation>
    <scope>NUCLEOTIDE SEQUENCE [LARGE SCALE GENOMIC DNA]</scope>
    <source>
        <strain evidence="2">ATCC 29530 / DSM 19594 / LMG 11500 / NCIMB 11436 / LSU 4</strain>
    </source>
</reference>
<evidence type="ECO:0000313" key="2">
    <source>
        <dbReference type="Proteomes" id="UP000000493"/>
    </source>
</evidence>
<protein>
    <submittedName>
        <fullName evidence="1">Uncharacterized protein</fullName>
    </submittedName>
</protein>
<name>A0A7U3ZIU3_RUNSL</name>
<accession>A0A7U3ZIU3</accession>
<dbReference type="EMBL" id="CP002859">
    <property type="protein sequence ID" value="AEI48016.1"/>
    <property type="molecule type" value="Genomic_DNA"/>
</dbReference>